<name>A0A2R4MFT2_9HYPH</name>
<keyword evidence="10" id="KW-1185">Reference proteome</keyword>
<keyword evidence="6 7" id="KW-0472">Membrane</keyword>
<keyword evidence="3" id="KW-1003">Cell membrane</keyword>
<keyword evidence="7" id="KW-0997">Cell inner membrane</keyword>
<evidence type="ECO:0000313" key="9">
    <source>
        <dbReference type="EMBL" id="AVX04754.1"/>
    </source>
</evidence>
<evidence type="ECO:0000256" key="1">
    <source>
        <dbReference type="ARBA" id="ARBA00004651"/>
    </source>
</evidence>
<keyword evidence="5 7" id="KW-1133">Transmembrane helix</keyword>
<feature type="domain" description="Tripartite ATP-independent periplasmic transporters DctQ component" evidence="8">
    <location>
        <begin position="27"/>
        <end position="160"/>
    </location>
</feature>
<dbReference type="STRING" id="1122213.GCA_000423365_02557"/>
<comment type="similarity">
    <text evidence="7">Belongs to the TRAP transporter small permease family.</text>
</comment>
<proteinExistence type="inferred from homology"/>
<evidence type="ECO:0000256" key="2">
    <source>
        <dbReference type="ARBA" id="ARBA00022448"/>
    </source>
</evidence>
<feature type="transmembrane region" description="Helical" evidence="7">
    <location>
        <begin position="137"/>
        <end position="159"/>
    </location>
</feature>
<evidence type="ECO:0000256" key="7">
    <source>
        <dbReference type="RuleBase" id="RU369079"/>
    </source>
</evidence>
<comment type="subunit">
    <text evidence="7">The complex comprises the extracytoplasmic solute receptor protein and the two transmembrane proteins.</text>
</comment>
<sequence>MPNHTNNLPIFIVRAVDALALFGGAILVIVVLVNVLATLLNALTIGFAGDFELTEMGIAITVFCFLPLCQRDSAHVAADIFTQGLGAGVRTFLQHIATFISLLIALMLLWRMSYGFIDQWQYGYQTAILQLPHSAAYVPILMALLLWSVVALLQLMSIFRKPSNV</sequence>
<feature type="transmembrane region" description="Helical" evidence="7">
    <location>
        <begin position="20"/>
        <end position="43"/>
    </location>
</feature>
<comment type="caution">
    <text evidence="7">Lacks conserved residue(s) required for the propagation of feature annotation.</text>
</comment>
<evidence type="ECO:0000256" key="6">
    <source>
        <dbReference type="ARBA" id="ARBA00023136"/>
    </source>
</evidence>
<dbReference type="InterPro" id="IPR055348">
    <property type="entry name" value="DctQ"/>
</dbReference>
<evidence type="ECO:0000256" key="4">
    <source>
        <dbReference type="ARBA" id="ARBA00022692"/>
    </source>
</evidence>
<evidence type="ECO:0000259" key="8">
    <source>
        <dbReference type="Pfam" id="PF04290"/>
    </source>
</evidence>
<evidence type="ECO:0000313" key="10">
    <source>
        <dbReference type="Proteomes" id="UP000258927"/>
    </source>
</evidence>
<evidence type="ECO:0000256" key="5">
    <source>
        <dbReference type="ARBA" id="ARBA00022989"/>
    </source>
</evidence>
<evidence type="ECO:0000256" key="3">
    <source>
        <dbReference type="ARBA" id="ARBA00022475"/>
    </source>
</evidence>
<comment type="subcellular location">
    <subcellularLocation>
        <location evidence="7">Cell inner membrane</location>
        <topology evidence="7">Multi-pass membrane protein</topology>
    </subcellularLocation>
    <subcellularLocation>
        <location evidence="1">Cell membrane</location>
        <topology evidence="1">Multi-pass membrane protein</topology>
    </subcellularLocation>
</comment>
<dbReference type="RefSeq" id="WP_117395901.1">
    <property type="nucleotide sequence ID" value="NZ_CP021330.1"/>
</dbReference>
<organism evidence="9 10">
    <name type="scientific">Maritalea myrionectae</name>
    <dbReference type="NCBI Taxonomy" id="454601"/>
    <lineage>
        <taxon>Bacteria</taxon>
        <taxon>Pseudomonadati</taxon>
        <taxon>Pseudomonadota</taxon>
        <taxon>Alphaproteobacteria</taxon>
        <taxon>Hyphomicrobiales</taxon>
        <taxon>Devosiaceae</taxon>
        <taxon>Maritalea</taxon>
    </lineage>
</organism>
<keyword evidence="4 7" id="KW-0812">Transmembrane</keyword>
<reference evidence="9 10" key="1">
    <citation type="submission" date="2017-05" db="EMBL/GenBank/DDBJ databases">
        <title>Genome Analysis of Maritalea myrionectae HL2708#5.</title>
        <authorList>
            <consortium name="Cotde Inc.-PKNU"/>
            <person name="Jang D."/>
            <person name="Oh H.-M."/>
        </authorList>
    </citation>
    <scope>NUCLEOTIDE SEQUENCE [LARGE SCALE GENOMIC DNA]</scope>
    <source>
        <strain evidence="9 10">HL2708#5</strain>
    </source>
</reference>
<protein>
    <recommendedName>
        <fullName evidence="7">TRAP transporter small permease protein</fullName>
    </recommendedName>
</protein>
<dbReference type="EMBL" id="CP021330">
    <property type="protein sequence ID" value="AVX04754.1"/>
    <property type="molecule type" value="Genomic_DNA"/>
</dbReference>
<feature type="transmembrane region" description="Helical" evidence="7">
    <location>
        <begin position="96"/>
        <end position="117"/>
    </location>
</feature>
<gene>
    <name evidence="9" type="ORF">MXMO3_02239</name>
</gene>
<dbReference type="GO" id="GO:0005886">
    <property type="term" value="C:plasma membrane"/>
    <property type="evidence" value="ECO:0007669"/>
    <property type="project" value="UniProtKB-SubCell"/>
</dbReference>
<keyword evidence="2 7" id="KW-0813">Transport</keyword>
<dbReference type="Proteomes" id="UP000258927">
    <property type="component" value="Chromosome"/>
</dbReference>
<dbReference type="GO" id="GO:0022857">
    <property type="term" value="F:transmembrane transporter activity"/>
    <property type="evidence" value="ECO:0007669"/>
    <property type="project" value="UniProtKB-UniRule"/>
</dbReference>
<dbReference type="AlphaFoldDB" id="A0A2R4MFT2"/>
<comment type="function">
    <text evidence="7">Part of the tripartite ATP-independent periplasmic (TRAP) transport system.</text>
</comment>
<accession>A0A2R4MFT2</accession>
<dbReference type="KEGG" id="mmyr:MXMO3_02239"/>
<dbReference type="Pfam" id="PF04290">
    <property type="entry name" value="DctQ"/>
    <property type="match status" value="1"/>
</dbReference>